<dbReference type="Proteomes" id="UP000016057">
    <property type="component" value="Unassembled WGS sequence"/>
</dbReference>
<evidence type="ECO:0000256" key="3">
    <source>
        <dbReference type="ARBA" id="ARBA00022475"/>
    </source>
</evidence>
<dbReference type="Gene3D" id="3.40.50.11820">
    <property type="match status" value="1"/>
</dbReference>
<evidence type="ECO:0000313" key="7">
    <source>
        <dbReference type="EMBL" id="EKU27459.1"/>
    </source>
</evidence>
<dbReference type="GO" id="GO:0005886">
    <property type="term" value="C:plasma membrane"/>
    <property type="evidence" value="ECO:0007669"/>
    <property type="project" value="UniProtKB-SubCell"/>
</dbReference>
<proteinExistence type="inferred from homology"/>
<protein>
    <submittedName>
        <fullName evidence="7">CDP-glycerol:poly(Glycerophosphate) glycerophosphotransferase</fullName>
        <ecNumber evidence="7">2.7.8.12</ecNumber>
    </submittedName>
</protein>
<dbReference type="EMBL" id="AMYT01000017">
    <property type="protein sequence ID" value="EKU27459.1"/>
    <property type="molecule type" value="Genomic_DNA"/>
</dbReference>
<keyword evidence="4 7" id="KW-0808">Transferase</keyword>
<comment type="subcellular location">
    <subcellularLocation>
        <location evidence="1">Cell membrane</location>
        <topology evidence="1">Peripheral membrane protein</topology>
    </subcellularLocation>
</comment>
<dbReference type="Gene3D" id="3.40.50.12580">
    <property type="match status" value="1"/>
</dbReference>
<evidence type="ECO:0000256" key="4">
    <source>
        <dbReference type="ARBA" id="ARBA00022679"/>
    </source>
</evidence>
<dbReference type="EC" id="2.7.8.12" evidence="7"/>
<dbReference type="RefSeq" id="WP_009490246.1">
    <property type="nucleotide sequence ID" value="NZ_AMYT01000017.1"/>
</dbReference>
<dbReference type="GO" id="GO:0047355">
    <property type="term" value="F:CDP-glycerol glycerophosphotransferase activity"/>
    <property type="evidence" value="ECO:0007669"/>
    <property type="project" value="UniProtKB-EC"/>
</dbReference>
<dbReference type="eggNOG" id="COG1887">
    <property type="taxonomic scope" value="Bacteria"/>
</dbReference>
<dbReference type="Pfam" id="PF04464">
    <property type="entry name" value="Glyphos_transf"/>
    <property type="match status" value="1"/>
</dbReference>
<keyword evidence="8" id="KW-1185">Reference proteome</keyword>
<dbReference type="PANTHER" id="PTHR37316">
    <property type="entry name" value="TEICHOIC ACID GLYCEROL-PHOSPHATE PRIMASE"/>
    <property type="match status" value="1"/>
</dbReference>
<dbReference type="SUPFAM" id="SSF53756">
    <property type="entry name" value="UDP-Glycosyltransferase/glycogen phosphorylase"/>
    <property type="match status" value="1"/>
</dbReference>
<keyword evidence="3" id="KW-1003">Cell membrane</keyword>
<gene>
    <name evidence="7" type="ORF">C683_0790</name>
</gene>
<dbReference type="InterPro" id="IPR007554">
    <property type="entry name" value="Glycerophosphate_synth"/>
</dbReference>
<dbReference type="InterPro" id="IPR051612">
    <property type="entry name" value="Teichoic_Acid_Biosynth"/>
</dbReference>
<evidence type="ECO:0000256" key="5">
    <source>
        <dbReference type="ARBA" id="ARBA00022944"/>
    </source>
</evidence>
<dbReference type="STRING" id="1234409.C683_0790"/>
<comment type="similarity">
    <text evidence="2">Belongs to the CDP-glycerol glycerophosphotransferase family.</text>
</comment>
<keyword evidence="6" id="KW-0472">Membrane</keyword>
<dbReference type="OrthoDB" id="9811865at2"/>
<evidence type="ECO:0000256" key="1">
    <source>
        <dbReference type="ARBA" id="ARBA00004202"/>
    </source>
</evidence>
<comment type="caution">
    <text evidence="7">The sequence shown here is derived from an EMBL/GenBank/DDBJ whole genome shotgun (WGS) entry which is preliminary data.</text>
</comment>
<dbReference type="GO" id="GO:0019350">
    <property type="term" value="P:teichoic acid biosynthetic process"/>
    <property type="evidence" value="ECO:0007669"/>
    <property type="project" value="UniProtKB-KW"/>
</dbReference>
<evidence type="ECO:0000256" key="6">
    <source>
        <dbReference type="ARBA" id="ARBA00023136"/>
    </source>
</evidence>
<dbReference type="PATRIC" id="fig|1234409.3.peg.741"/>
<dbReference type="PANTHER" id="PTHR37316:SF3">
    <property type="entry name" value="TEICHOIC ACID GLYCEROL-PHOSPHATE TRANSFERASE"/>
    <property type="match status" value="1"/>
</dbReference>
<organism evidence="7 8">
    <name type="scientific">Catellicoccus marimammalium M35/04/3</name>
    <dbReference type="NCBI Taxonomy" id="1234409"/>
    <lineage>
        <taxon>Bacteria</taxon>
        <taxon>Bacillati</taxon>
        <taxon>Bacillota</taxon>
        <taxon>Bacilli</taxon>
        <taxon>Lactobacillales</taxon>
        <taxon>Enterococcaceae</taxon>
        <taxon>Catellicoccus</taxon>
    </lineage>
</organism>
<accession>K8Z8V1</accession>
<sequence>MKKMIQQCSQWILAFYRKKGPQNFIYFESFHGKHYSDNPRAIYEELNKEYPDLPCIWGVKKGFEQPFIEAGVPFVYRFSKEWFQALAQAKVWVINNRTKYWLKKSPFTLYIQTWHGTPLKKIGLDIPEVTMPNITTDDYRTSILQDTKDWDIVLSPSTYTTEKLSSAFSLKQEQILPSGYPRNDFLVALKEKKDWALQKVEAIKKALHLSLDKKIVLYAPTWRDHCSDEKGNYQFKVPFSLEEWEKEFGEKYILLIRLHYLVTPTEDFHAFSSVRDVSSYEEMSELLAISDLLITDYSSCLFDYALLERPQIYYMYDQEEYEHSTRGMYFSPKKELPGVIVHDEKSLWEQLKKEGSMDLTRYQNFLACYANYEKGTAAKQVINVIINHIEK</sequence>
<dbReference type="InterPro" id="IPR043148">
    <property type="entry name" value="TagF_C"/>
</dbReference>
<name>K8Z8V1_9ENTE</name>
<reference evidence="7 8" key="1">
    <citation type="journal article" date="2013" name="Genome Announc.">
        <title>Draft Genome Sequence of Catellicoccus marimammalium, a Novel Species Commonly Found in Gull Feces.</title>
        <authorList>
            <person name="Weigand M.R."/>
            <person name="Ryu H."/>
            <person name="Bozcek L."/>
            <person name="Konstantinidis K.T."/>
            <person name="Santo Domingo J.W."/>
        </authorList>
    </citation>
    <scope>NUCLEOTIDE SEQUENCE [LARGE SCALE GENOMIC DNA]</scope>
    <source>
        <strain evidence="7 8">M35/04/3</strain>
    </source>
</reference>
<dbReference type="AlphaFoldDB" id="K8Z8V1"/>
<evidence type="ECO:0000313" key="8">
    <source>
        <dbReference type="Proteomes" id="UP000016057"/>
    </source>
</evidence>
<evidence type="ECO:0000256" key="2">
    <source>
        <dbReference type="ARBA" id="ARBA00010488"/>
    </source>
</evidence>
<keyword evidence="5" id="KW-0777">Teichoic acid biosynthesis</keyword>
<dbReference type="InterPro" id="IPR043149">
    <property type="entry name" value="TagF_N"/>
</dbReference>